<dbReference type="Gene3D" id="2.40.170.20">
    <property type="entry name" value="TonB-dependent receptor, beta-barrel domain"/>
    <property type="match status" value="1"/>
</dbReference>
<dbReference type="InterPro" id="IPR023996">
    <property type="entry name" value="TonB-dep_OMP_SusC/RagA"/>
</dbReference>
<keyword evidence="14" id="KW-1185">Reference proteome</keyword>
<dbReference type="Proteomes" id="UP000830198">
    <property type="component" value="Chromosome"/>
</dbReference>
<dbReference type="Gene3D" id="2.60.40.1120">
    <property type="entry name" value="Carboxypeptidase-like, regulatory domain"/>
    <property type="match status" value="1"/>
</dbReference>
<evidence type="ECO:0000256" key="3">
    <source>
        <dbReference type="ARBA" id="ARBA00022452"/>
    </source>
</evidence>
<keyword evidence="4 8" id="KW-0812">Transmembrane</keyword>
<evidence type="ECO:0000313" key="13">
    <source>
        <dbReference type="EMBL" id="UPK70301.1"/>
    </source>
</evidence>
<feature type="domain" description="TonB-dependent receptor plug" evidence="12">
    <location>
        <begin position="122"/>
        <end position="236"/>
    </location>
</feature>
<feature type="domain" description="TonB-dependent receptor-like beta-barrel" evidence="11">
    <location>
        <begin position="501"/>
        <end position="793"/>
    </location>
</feature>
<dbReference type="EMBL" id="CP095855">
    <property type="protein sequence ID" value="UPK70301.1"/>
    <property type="molecule type" value="Genomic_DNA"/>
</dbReference>
<keyword evidence="5 9" id="KW-0798">TonB box</keyword>
<comment type="subcellular location">
    <subcellularLocation>
        <location evidence="1 8">Cell outer membrane</location>
        <topology evidence="1 8">Multi-pass membrane protein</topology>
    </subcellularLocation>
</comment>
<protein>
    <submittedName>
        <fullName evidence="13">TonB-dependent receptor</fullName>
    </submittedName>
</protein>
<dbReference type="InterPro" id="IPR008969">
    <property type="entry name" value="CarboxyPept-like_regulatory"/>
</dbReference>
<evidence type="ECO:0000256" key="10">
    <source>
        <dbReference type="SAM" id="SignalP"/>
    </source>
</evidence>
<evidence type="ECO:0000256" key="8">
    <source>
        <dbReference type="PROSITE-ProRule" id="PRU01360"/>
    </source>
</evidence>
<keyword evidence="10" id="KW-0732">Signal</keyword>
<evidence type="ECO:0000256" key="6">
    <source>
        <dbReference type="ARBA" id="ARBA00023136"/>
    </source>
</evidence>
<name>A0ABY4I6A4_CHIFI</name>
<dbReference type="InterPro" id="IPR036942">
    <property type="entry name" value="Beta-barrel_TonB_sf"/>
</dbReference>
<evidence type="ECO:0000256" key="4">
    <source>
        <dbReference type="ARBA" id="ARBA00022692"/>
    </source>
</evidence>
<dbReference type="Pfam" id="PF00593">
    <property type="entry name" value="TonB_dep_Rec_b-barrel"/>
    <property type="match status" value="1"/>
</dbReference>
<dbReference type="InterPro" id="IPR039426">
    <property type="entry name" value="TonB-dep_rcpt-like"/>
</dbReference>
<dbReference type="SUPFAM" id="SSF49464">
    <property type="entry name" value="Carboxypeptidase regulatory domain-like"/>
    <property type="match status" value="1"/>
</dbReference>
<organism evidence="13 14">
    <name type="scientific">Chitinophaga filiformis</name>
    <name type="common">Myxococcus filiformis</name>
    <name type="synonym">Flexibacter filiformis</name>
    <dbReference type="NCBI Taxonomy" id="104663"/>
    <lineage>
        <taxon>Bacteria</taxon>
        <taxon>Pseudomonadati</taxon>
        <taxon>Bacteroidota</taxon>
        <taxon>Chitinophagia</taxon>
        <taxon>Chitinophagales</taxon>
        <taxon>Chitinophagaceae</taxon>
        <taxon>Chitinophaga</taxon>
    </lineage>
</organism>
<evidence type="ECO:0000259" key="12">
    <source>
        <dbReference type="Pfam" id="PF07715"/>
    </source>
</evidence>
<dbReference type="PROSITE" id="PS52016">
    <property type="entry name" value="TONB_DEPENDENT_REC_3"/>
    <property type="match status" value="1"/>
</dbReference>
<reference evidence="13 14" key="1">
    <citation type="submission" date="2022-04" db="EMBL/GenBank/DDBJ databases">
        <title>The arsenic-methylating capacity of Chitinophaga filiformis YT5 during chitin decomposition.</title>
        <authorList>
            <person name="Chen G."/>
            <person name="Liang Y."/>
        </authorList>
    </citation>
    <scope>NUCLEOTIDE SEQUENCE [LARGE SCALE GENOMIC DNA]</scope>
    <source>
        <strain evidence="13 14">YT5</strain>
    </source>
</reference>
<dbReference type="InterPro" id="IPR037066">
    <property type="entry name" value="Plug_dom_sf"/>
</dbReference>
<dbReference type="NCBIfam" id="TIGR04057">
    <property type="entry name" value="SusC_RagA_signa"/>
    <property type="match status" value="1"/>
</dbReference>
<dbReference type="InterPro" id="IPR023997">
    <property type="entry name" value="TonB-dep_OMP_SusC/RagA_CS"/>
</dbReference>
<keyword evidence="2 8" id="KW-0813">Transport</keyword>
<sequence>MKSKFTRFMRVAVQGALALLLTLPAFSQARKISGRVLDNRDNSPLPGVSVQIKGTSSGTQTKPDGTYSIDAPSGSTLVFSFIGYLTQEKVVNGAATINVSMSSDVKSLQDVVVVGYGSTRRSDLTGAVASVKTAQLEERPAASVNQALAGRIPGVQVNTNSGRPGGQTNVRIRGFSSINTTNNPLYVIDGVVIPVGAQTQNSNAIDFLNPNEIASVEVLKDASSTAIYGARGANGVILVTTKRGNASGSRVTYDVGLAYNTIGPKRVHMLNAKEYMQVEDLAWKNAEIYDPEGWAKGNYISKEPKLKRTNPDLFDANGNPKYDTDWFKESVQHKVSHSHQLGFTGGDENSQFGLFLGYRDDEGLLLNSYLKRYSARFTFDSQMKTWLKVGGSLGYTNQSENLVDIGTGGLNSVRMITEALPFLPVRMPNGTFSNNKLYPGAEGGSNPVHILTDRKYILQTQNVLGNAYATVTLAKGLEFRSVVGANVVTRGRNEWNGRSLIDISATQKGIAIVANDRETYWSFENYLTYNKRFNKVHSINALAGVGWQQDDIYGFNVRGENFSTDYFETNSIGSAGLIPSSGAASRKLGFAFNSYFGRVNYGFKDKYLVTFTGRVDGSSKFGPNNKYAFFPSAALAWRASEEPFLKGNTTISTLKLRTSYGLTGNSEIPPYSSLALLTASNDYAFPLNGQKVQGVGTSRLPNPDLKWEKTAQYDFGVELGLLKNRISLEADIYYRKTTDMLLEAPVPTTSGYTSITKNIGAMENKGLEIGLNTVNIETKNFSWSTTFNISFNKNKVLALATPADVFAVGGPNFTNQTNIIRVGEPVGSFWGLVREGTWSSKEAAEAALFKDYRGGKPILPGDIKYRDVNGDHAINDADRMIIGNGNPDGWGGFFNTFKYKNLDLTVELQFVYGNDVLNMTHHSGEDRTGLANSFKSVLNYWVKDTHENTDIAAPRDPSAGYVTNVDTRWIEDGSFLRGKNLALGYNFSAEKLKRLHLSKLRVYASVQNFFLATKFSGNDPEVSTYSQPFAQGQTFFDYPKPTTFQLGANVAF</sequence>
<evidence type="ECO:0000313" key="14">
    <source>
        <dbReference type="Proteomes" id="UP000830198"/>
    </source>
</evidence>
<evidence type="ECO:0000256" key="5">
    <source>
        <dbReference type="ARBA" id="ARBA00023077"/>
    </source>
</evidence>
<dbReference type="RefSeq" id="WP_247812529.1">
    <property type="nucleotide sequence ID" value="NZ_CP095855.1"/>
</dbReference>
<keyword evidence="7 8" id="KW-0998">Cell outer membrane</keyword>
<comment type="similarity">
    <text evidence="8 9">Belongs to the TonB-dependent receptor family.</text>
</comment>
<keyword evidence="13" id="KW-0675">Receptor</keyword>
<evidence type="ECO:0000256" key="2">
    <source>
        <dbReference type="ARBA" id="ARBA00022448"/>
    </source>
</evidence>
<feature type="signal peptide" evidence="10">
    <location>
        <begin position="1"/>
        <end position="27"/>
    </location>
</feature>
<feature type="chain" id="PRO_5045267600" evidence="10">
    <location>
        <begin position="28"/>
        <end position="1052"/>
    </location>
</feature>
<evidence type="ECO:0000256" key="1">
    <source>
        <dbReference type="ARBA" id="ARBA00004571"/>
    </source>
</evidence>
<evidence type="ECO:0000256" key="9">
    <source>
        <dbReference type="RuleBase" id="RU003357"/>
    </source>
</evidence>
<accession>A0ABY4I6A4</accession>
<gene>
    <name evidence="13" type="ORF">MYF79_03215</name>
</gene>
<evidence type="ECO:0000259" key="11">
    <source>
        <dbReference type="Pfam" id="PF00593"/>
    </source>
</evidence>
<keyword evidence="6 8" id="KW-0472">Membrane</keyword>
<dbReference type="Pfam" id="PF13715">
    <property type="entry name" value="CarbopepD_reg_2"/>
    <property type="match status" value="1"/>
</dbReference>
<dbReference type="Gene3D" id="2.170.130.10">
    <property type="entry name" value="TonB-dependent receptor, plug domain"/>
    <property type="match status" value="1"/>
</dbReference>
<evidence type="ECO:0000256" key="7">
    <source>
        <dbReference type="ARBA" id="ARBA00023237"/>
    </source>
</evidence>
<dbReference type="Pfam" id="PF07715">
    <property type="entry name" value="Plug"/>
    <property type="match status" value="1"/>
</dbReference>
<keyword evidence="3 8" id="KW-1134">Transmembrane beta strand</keyword>
<dbReference type="SUPFAM" id="SSF56935">
    <property type="entry name" value="Porins"/>
    <property type="match status" value="1"/>
</dbReference>
<dbReference type="NCBIfam" id="TIGR04056">
    <property type="entry name" value="OMP_RagA_SusC"/>
    <property type="match status" value="1"/>
</dbReference>
<proteinExistence type="inferred from homology"/>
<dbReference type="InterPro" id="IPR012910">
    <property type="entry name" value="Plug_dom"/>
</dbReference>
<dbReference type="InterPro" id="IPR000531">
    <property type="entry name" value="Beta-barrel_TonB"/>
</dbReference>